<keyword evidence="3" id="KW-1185">Reference proteome</keyword>
<dbReference type="Pfam" id="PF00882">
    <property type="entry name" value="Zn_dep_PLPC"/>
    <property type="match status" value="1"/>
</dbReference>
<protein>
    <submittedName>
        <fullName evidence="2">Zinc dependent phospholipase C family protein</fullName>
    </submittedName>
</protein>
<name>A0ABW8T3K9_9CLOT</name>
<dbReference type="EMBL" id="JBJHZZ010000002">
    <property type="protein sequence ID" value="MFL0246293.1"/>
    <property type="molecule type" value="Genomic_DNA"/>
</dbReference>
<feature type="domain" description="Phospholipase C/D" evidence="1">
    <location>
        <begin position="6"/>
        <end position="162"/>
    </location>
</feature>
<comment type="caution">
    <text evidence="2">The sequence shown here is derived from an EMBL/GenBank/DDBJ whole genome shotgun (WGS) entry which is preliminary data.</text>
</comment>
<gene>
    <name evidence="2" type="ORF">ACJDUG_04775</name>
</gene>
<dbReference type="SUPFAM" id="SSF48537">
    <property type="entry name" value="Phospholipase C/P1 nuclease"/>
    <property type="match status" value="1"/>
</dbReference>
<dbReference type="InterPro" id="IPR008947">
    <property type="entry name" value="PLipase_C/P1_nuclease_dom_sf"/>
</dbReference>
<evidence type="ECO:0000313" key="3">
    <source>
        <dbReference type="Proteomes" id="UP001623591"/>
    </source>
</evidence>
<organism evidence="2 3">
    <name type="scientific">Candidatus Clostridium stratigraminis</name>
    <dbReference type="NCBI Taxonomy" id="3381661"/>
    <lineage>
        <taxon>Bacteria</taxon>
        <taxon>Bacillati</taxon>
        <taxon>Bacillota</taxon>
        <taxon>Clostridia</taxon>
        <taxon>Eubacteriales</taxon>
        <taxon>Clostridiaceae</taxon>
        <taxon>Clostridium</taxon>
    </lineage>
</organism>
<dbReference type="Proteomes" id="UP001623591">
    <property type="component" value="Unassembled WGS sequence"/>
</dbReference>
<dbReference type="RefSeq" id="WP_406768766.1">
    <property type="nucleotide sequence ID" value="NZ_JBJHZZ010000002.1"/>
</dbReference>
<sequence length="196" mass="22577">MLVYSHNLIGKTIHKYILDNLQFKLELRNLRYGCMKPDFSPKLIAIPHYKNESFGIISDMILALQNTPLPVNSKQLKHFSAKLGVVLHYITDYFCYPHNNNMIDKMPGHFFYELNLDRELRQYLANPLEVINNNLDLKACNNINVSLIDFIELKHSQYMKECPSLLNDVVYGLQCCFIVAIGIIKSLIIQGSQKAA</sequence>
<accession>A0ABW8T3K9</accession>
<evidence type="ECO:0000259" key="1">
    <source>
        <dbReference type="Pfam" id="PF00882"/>
    </source>
</evidence>
<dbReference type="InterPro" id="IPR029002">
    <property type="entry name" value="PLPC/GPLD1"/>
</dbReference>
<evidence type="ECO:0000313" key="2">
    <source>
        <dbReference type="EMBL" id="MFL0246293.1"/>
    </source>
</evidence>
<reference evidence="2 3" key="1">
    <citation type="submission" date="2024-11" db="EMBL/GenBank/DDBJ databases">
        <authorList>
            <person name="Heng Y.C."/>
            <person name="Lim A.C.H."/>
            <person name="Lee J.K.Y."/>
            <person name="Kittelmann S."/>
        </authorList>
    </citation>
    <scope>NUCLEOTIDE SEQUENCE [LARGE SCALE GENOMIC DNA]</scope>
    <source>
        <strain evidence="2 3">WILCCON 0185</strain>
    </source>
</reference>
<proteinExistence type="predicted"/>